<dbReference type="Proteomes" id="UP000752647">
    <property type="component" value="Unassembled WGS sequence"/>
</dbReference>
<accession>A0A9Q3SZF2</accession>
<evidence type="ECO:0000256" key="1">
    <source>
        <dbReference type="SAM" id="MobiDB-lite"/>
    </source>
</evidence>
<evidence type="ECO:0000313" key="4">
    <source>
        <dbReference type="EMBL" id="MBZ5963338.1"/>
    </source>
</evidence>
<keyword evidence="2" id="KW-0472">Membrane</keyword>
<dbReference type="AlphaFoldDB" id="A0A9Q3SZF2"/>
<proteinExistence type="predicted"/>
<dbReference type="RefSeq" id="WP_224144462.1">
    <property type="nucleotide sequence ID" value="NZ_CBCPIF010000001.1"/>
</dbReference>
<evidence type="ECO:0000256" key="2">
    <source>
        <dbReference type="SAM" id="Phobius"/>
    </source>
</evidence>
<comment type="caution">
    <text evidence="4">The sequence shown here is derived from an EMBL/GenBank/DDBJ whole genome shotgun (WGS) entry which is preliminary data.</text>
</comment>
<name>A0A9Q3SZF2_9LACO</name>
<feature type="transmembrane region" description="Helical" evidence="2">
    <location>
        <begin position="7"/>
        <end position="26"/>
    </location>
</feature>
<gene>
    <name evidence="4" type="ORF">KIJ12_09310</name>
</gene>
<keyword evidence="2" id="KW-1133">Transmembrane helix</keyword>
<evidence type="ECO:0000259" key="3">
    <source>
        <dbReference type="Pfam" id="PF15983"/>
    </source>
</evidence>
<feature type="domain" description="DUF4767" evidence="3">
    <location>
        <begin position="86"/>
        <end position="221"/>
    </location>
</feature>
<organism evidence="4 5">
    <name type="scientific">Leuconostoc gasicomitatum</name>
    <dbReference type="NCBI Taxonomy" id="115778"/>
    <lineage>
        <taxon>Bacteria</taxon>
        <taxon>Bacillati</taxon>
        <taxon>Bacillota</taxon>
        <taxon>Bacilli</taxon>
        <taxon>Lactobacillales</taxon>
        <taxon>Lactobacillaceae</taxon>
        <taxon>Leuconostoc</taxon>
        <taxon>Leuconostoc gelidum group</taxon>
    </lineage>
</organism>
<feature type="region of interest" description="Disordered" evidence="1">
    <location>
        <begin position="53"/>
        <end position="87"/>
    </location>
</feature>
<protein>
    <submittedName>
        <fullName evidence="4">DUF4767 domain-containing protein</fullName>
    </submittedName>
</protein>
<dbReference type="Pfam" id="PF15983">
    <property type="entry name" value="DUF4767"/>
    <property type="match status" value="1"/>
</dbReference>
<dbReference type="InterPro" id="IPR031927">
    <property type="entry name" value="DUF4767"/>
</dbReference>
<sequence>MTSKQRNSILILSTIVAIFVIVGVIYKQSKPTDQAQHHTSKATISAQLKSSSLKSSSSSSSNATITNSSSNNDTNTSASSNNSTKATWSADKQNKLSSFMSAWQSKMDQSFVGTYDGQEPNYYGITFPTGLTNGKYNNHIKFDEVTTAVTWSPDGSGESANKVVAIASGKVSKNNFNMALYFFVIQNNQPKVYISRTTNGDDLYFSETQNNDLKSGFANIFNN</sequence>
<dbReference type="EMBL" id="JAHBFI010000020">
    <property type="protein sequence ID" value="MBZ5963338.1"/>
    <property type="molecule type" value="Genomic_DNA"/>
</dbReference>
<keyword evidence="2" id="KW-0812">Transmembrane</keyword>
<reference evidence="4" key="1">
    <citation type="submission" date="2021-05" db="EMBL/GenBank/DDBJ databases">
        <title>Pangenome of Leuconostoc gelidum warrants species status for Leuconostoc gelidum subsp. gasicomitatum.</title>
        <authorList>
            <person name="Johansson P."/>
            <person name="Sade E."/>
            <person name="Hultman J."/>
            <person name="Auvinen P."/>
            <person name="Bjorkroth J."/>
        </authorList>
    </citation>
    <scope>NUCLEOTIDE SEQUENCE</scope>
    <source>
        <strain evidence="4">A.21.4</strain>
    </source>
</reference>
<evidence type="ECO:0000313" key="5">
    <source>
        <dbReference type="Proteomes" id="UP000752647"/>
    </source>
</evidence>